<dbReference type="SUPFAM" id="SSF82771">
    <property type="entry name" value="GIY-YIG endonuclease"/>
    <property type="match status" value="1"/>
</dbReference>
<evidence type="ECO:0000313" key="2">
    <source>
        <dbReference type="Proteomes" id="UP000027936"/>
    </source>
</evidence>
<dbReference type="InterPro" id="IPR035901">
    <property type="entry name" value="GIY-YIG_endonuc_sf"/>
</dbReference>
<sequence>MGMDRKKELKQIYKEMPIEGGVYQIKNNQNGKVFIGSTRNFKTLNGLKFSLEAGTASPTNKELQEDWSYYGADIFSIDILETLKKKDDPYFNEKEALVELEDKWLEQLQPYEESGYNKKKKV</sequence>
<proteinExistence type="predicted"/>
<dbReference type="EMBL" id="JJRY01000009">
    <property type="protein sequence ID" value="KEF38085.1"/>
    <property type="molecule type" value="Genomic_DNA"/>
</dbReference>
<keyword evidence="1" id="KW-0378">Hydrolase</keyword>
<dbReference type="Gene3D" id="3.40.1440.10">
    <property type="entry name" value="GIY-YIG endonuclease"/>
    <property type="match status" value="1"/>
</dbReference>
<comment type="caution">
    <text evidence="1">The sequence shown here is derived from an EMBL/GenBank/DDBJ whole genome shotgun (WGS) entry which is preliminary data.</text>
</comment>
<dbReference type="CDD" id="cd10451">
    <property type="entry name" value="GIY-YIG_LuxR_like"/>
    <property type="match status" value="1"/>
</dbReference>
<dbReference type="AlphaFoldDB" id="A0A072NXY4"/>
<keyword evidence="1" id="KW-0540">Nuclease</keyword>
<organism evidence="1 2">
    <name type="scientific">Schinkia azotoformans MEV2011</name>
    <dbReference type="NCBI Taxonomy" id="1348973"/>
    <lineage>
        <taxon>Bacteria</taxon>
        <taxon>Bacillati</taxon>
        <taxon>Bacillota</taxon>
        <taxon>Bacilli</taxon>
        <taxon>Bacillales</taxon>
        <taxon>Bacillaceae</taxon>
        <taxon>Calidifontibacillus/Schinkia group</taxon>
        <taxon>Schinkia</taxon>
    </lineage>
</organism>
<gene>
    <name evidence="1" type="ORF">M670_02503</name>
</gene>
<accession>A0A072NXY4</accession>
<keyword evidence="1" id="KW-0255">Endonuclease</keyword>
<protein>
    <submittedName>
        <fullName evidence="1">Putative endonuclease</fullName>
    </submittedName>
</protein>
<dbReference type="GO" id="GO:0004519">
    <property type="term" value="F:endonuclease activity"/>
    <property type="evidence" value="ECO:0007669"/>
    <property type="project" value="UniProtKB-KW"/>
</dbReference>
<reference evidence="1 2" key="1">
    <citation type="submission" date="2014-04" db="EMBL/GenBank/DDBJ databases">
        <title>Draft genome sequence of Bacillus azotoformans MEV2011, a (co-) denitrifying strain unable to grow in the presence of oxygen.</title>
        <authorList>
            <person name="Nielsen M."/>
            <person name="Schreiber L."/>
            <person name="Finster K."/>
            <person name="Schramm A."/>
        </authorList>
    </citation>
    <scope>NUCLEOTIDE SEQUENCE [LARGE SCALE GENOMIC DNA]</scope>
    <source>
        <strain evidence="1 2">MEV2011</strain>
    </source>
</reference>
<dbReference type="Proteomes" id="UP000027936">
    <property type="component" value="Unassembled WGS sequence"/>
</dbReference>
<dbReference type="PATRIC" id="fig|1348973.3.peg.2423"/>
<evidence type="ECO:0000313" key="1">
    <source>
        <dbReference type="EMBL" id="KEF38085.1"/>
    </source>
</evidence>
<name>A0A072NXY4_SCHAZ</name>